<dbReference type="VEuPathDB" id="FungiDB:DD237_000575"/>
<evidence type="ECO:0000313" key="4">
    <source>
        <dbReference type="Proteomes" id="UP000282087"/>
    </source>
</evidence>
<evidence type="ECO:0000313" key="3">
    <source>
        <dbReference type="EMBL" id="RQM16766.1"/>
    </source>
</evidence>
<sequence length="522" mass="57324">MSSETSTVATIESGALISSTCEAVDPSVKTVMPSQKKAMKAKIKAVIAAVAATQAEEEDMYNLCLDHPYLSVLYKRIRSHRKKLEKIKGLAHAQANEGKVLNAQQLELMSNKAPLEKLVVELEMLREQFVVVYSQELEQKQQQKQQKAAVEPVAEETGQVKEKEDVEQEKRAQEVENDVQVVKETVEKVENYANVYELLKTLHVVNLHQSLGKEVPMVLDFFSKMLLGNTRPPAEVSYEENLIESLEEAKKYLMKSDKVFACDTTYNSLRAFVDELANLSSKKPEQAMAGLVHDAKNSATLVEETLDVPVVPAEINMMPQISFFAESQLESEKDETAPEVKVAELQAEITKVAAADTRHKPLPEVSEKNDARIEEQVQVQADAPFAVKSDSAPPLSFAAVAAGVSDEGTPFPSASSGSSGNEKKEFGPEGNSPQGKNIRRRGQGRWREKGSNSNSGGNKSGNGSPTKPRRSRAPRATDMNSGVHGYKRSGSKEGGRHRVERGSRKQDNSSQQPTTPMIAPHA</sequence>
<dbReference type="PANTHER" id="PTHR37736">
    <property type="entry name" value="GLYCINE-RICH PROTEIN"/>
    <property type="match status" value="1"/>
</dbReference>
<evidence type="ECO:0000256" key="1">
    <source>
        <dbReference type="SAM" id="MobiDB-lite"/>
    </source>
</evidence>
<feature type="compositionally biased region" description="Basic and acidic residues" evidence="1">
    <location>
        <begin position="490"/>
        <end position="507"/>
    </location>
</feature>
<dbReference type="EMBL" id="QLLG01000274">
    <property type="protein sequence ID" value="RMX64964.1"/>
    <property type="molecule type" value="Genomic_DNA"/>
</dbReference>
<protein>
    <recommendedName>
        <fullName evidence="6">Caprin-1 dimerization domain-containing protein</fullName>
    </recommendedName>
</protein>
<dbReference type="EMBL" id="QKXF01000110">
    <property type="protein sequence ID" value="RQM16766.1"/>
    <property type="molecule type" value="Genomic_DNA"/>
</dbReference>
<feature type="compositionally biased region" description="Basic and acidic residues" evidence="1">
    <location>
        <begin position="158"/>
        <end position="172"/>
    </location>
</feature>
<proteinExistence type="predicted"/>
<evidence type="ECO:0000313" key="5">
    <source>
        <dbReference type="Proteomes" id="UP000286097"/>
    </source>
</evidence>
<dbReference type="Proteomes" id="UP000282087">
    <property type="component" value="Unassembled WGS sequence"/>
</dbReference>
<organism evidence="2 4">
    <name type="scientific">Peronospora effusa</name>
    <dbReference type="NCBI Taxonomy" id="542832"/>
    <lineage>
        <taxon>Eukaryota</taxon>
        <taxon>Sar</taxon>
        <taxon>Stramenopiles</taxon>
        <taxon>Oomycota</taxon>
        <taxon>Peronosporomycetes</taxon>
        <taxon>Peronosporales</taxon>
        <taxon>Peronosporaceae</taxon>
        <taxon>Peronospora</taxon>
    </lineage>
</organism>
<feature type="region of interest" description="Disordered" evidence="1">
    <location>
        <begin position="406"/>
        <end position="522"/>
    </location>
</feature>
<dbReference type="PANTHER" id="PTHR37736:SF1">
    <property type="entry name" value="GLYCINE-RICH PROTEIN"/>
    <property type="match status" value="1"/>
</dbReference>
<evidence type="ECO:0008006" key="6">
    <source>
        <dbReference type="Google" id="ProtNLM"/>
    </source>
</evidence>
<keyword evidence="4" id="KW-1185">Reference proteome</keyword>
<name>A0A3M6VE14_9STRA</name>
<accession>A0A3M6VE14</accession>
<feature type="region of interest" description="Disordered" evidence="1">
    <location>
        <begin position="148"/>
        <end position="172"/>
    </location>
</feature>
<gene>
    <name evidence="3" type="ORF">DD237_000575</name>
    <name evidence="2" type="ORF">DD238_006893</name>
</gene>
<dbReference type="Proteomes" id="UP000286097">
    <property type="component" value="Unassembled WGS sequence"/>
</dbReference>
<reference evidence="4 5" key="1">
    <citation type="submission" date="2018-06" db="EMBL/GenBank/DDBJ databases">
        <title>Comparative genomics of downy mildews reveals potential adaptations to biotrophy.</title>
        <authorList>
            <person name="Fletcher K."/>
            <person name="Klosterman S.J."/>
            <person name="Derevnina L."/>
            <person name="Martin F."/>
            <person name="Koike S."/>
            <person name="Reyes Chin-Wo S."/>
            <person name="Mou B."/>
            <person name="Michelmore R."/>
        </authorList>
    </citation>
    <scope>NUCLEOTIDE SEQUENCE [LARGE SCALE GENOMIC DNA]</scope>
    <source>
        <strain evidence="3 5">R13</strain>
        <strain evidence="2 4">R14</strain>
    </source>
</reference>
<evidence type="ECO:0000313" key="2">
    <source>
        <dbReference type="EMBL" id="RMX64964.1"/>
    </source>
</evidence>
<feature type="compositionally biased region" description="Low complexity" evidence="1">
    <location>
        <begin position="451"/>
        <end position="464"/>
    </location>
</feature>
<comment type="caution">
    <text evidence="2">The sequence shown here is derived from an EMBL/GenBank/DDBJ whole genome shotgun (WGS) entry which is preliminary data.</text>
</comment>
<dbReference type="AlphaFoldDB" id="A0A3M6VE14"/>